<keyword evidence="2" id="KW-1185">Reference proteome</keyword>
<dbReference type="EMBL" id="CP091139">
    <property type="protein sequence ID" value="UUT35174.1"/>
    <property type="molecule type" value="Genomic_DNA"/>
</dbReference>
<dbReference type="Proteomes" id="UP001054811">
    <property type="component" value="Chromosome"/>
</dbReference>
<name>A0ABY5NJ73_9MICO</name>
<dbReference type="Gene3D" id="1.10.1220.10">
    <property type="entry name" value="Met repressor-like"/>
    <property type="match status" value="1"/>
</dbReference>
<dbReference type="InterPro" id="IPR013321">
    <property type="entry name" value="Arc_rbn_hlx_hlx"/>
</dbReference>
<accession>A0ABY5NJ73</accession>
<organism evidence="1 2">
    <name type="scientific">Microbacterium elymi</name>
    <dbReference type="NCBI Taxonomy" id="2909587"/>
    <lineage>
        <taxon>Bacteria</taxon>
        <taxon>Bacillati</taxon>
        <taxon>Actinomycetota</taxon>
        <taxon>Actinomycetes</taxon>
        <taxon>Micrococcales</taxon>
        <taxon>Microbacteriaceae</taxon>
        <taxon>Microbacterium</taxon>
    </lineage>
</organism>
<reference evidence="1" key="1">
    <citation type="submission" date="2022-01" db="EMBL/GenBank/DDBJ databases">
        <title>Microbacterium eymi and Microbacterium rhizovicinus sp. nov., isolated from the rhizospheric soil of Elymus tsukushiensis, a plant native to the Dokdo Islands, Republic of Korea.</title>
        <authorList>
            <person name="Hwang Y.J."/>
        </authorList>
    </citation>
    <scope>NUCLEOTIDE SEQUENCE</scope>
    <source>
        <strain evidence="1">KUDC0405</strain>
    </source>
</reference>
<sequence>MKTAISLPDDVFRRVEQQVERLGVSRSAFFATAAQRYLAELDGDDVTARLDAAIARSGARATEERRAWAADAAAVFGVLDDDAW</sequence>
<gene>
    <name evidence="1" type="ORF">L2X98_33560</name>
</gene>
<evidence type="ECO:0000313" key="1">
    <source>
        <dbReference type="EMBL" id="UUT35174.1"/>
    </source>
</evidence>
<evidence type="ECO:0000313" key="2">
    <source>
        <dbReference type="Proteomes" id="UP001054811"/>
    </source>
</evidence>
<dbReference type="RefSeq" id="WP_259611727.1">
    <property type="nucleotide sequence ID" value="NZ_CP091139.2"/>
</dbReference>
<proteinExistence type="predicted"/>
<protein>
    <submittedName>
        <fullName evidence="1">Ribbon-helix-helix protein, CopG family</fullName>
    </submittedName>
</protein>